<dbReference type="SUPFAM" id="SSF141673">
    <property type="entry name" value="MOSC N-terminal domain-like"/>
    <property type="match status" value="1"/>
</dbReference>
<dbReference type="InterPro" id="IPR015424">
    <property type="entry name" value="PyrdxlP-dep_Trfase"/>
</dbReference>
<gene>
    <name evidence="2" type="ORF">LDAN0321_LOCUS20324</name>
</gene>
<protein>
    <recommendedName>
        <fullName evidence="1">MOSC domain-containing protein</fullName>
    </recommendedName>
</protein>
<dbReference type="AlphaFoldDB" id="A0A7S2LNY6"/>
<dbReference type="PROSITE" id="PS51340">
    <property type="entry name" value="MOSC"/>
    <property type="match status" value="1"/>
</dbReference>
<reference evidence="2" key="1">
    <citation type="submission" date="2021-01" db="EMBL/GenBank/DDBJ databases">
        <authorList>
            <person name="Corre E."/>
            <person name="Pelletier E."/>
            <person name="Niang G."/>
            <person name="Scheremetjew M."/>
            <person name="Finn R."/>
            <person name="Kale V."/>
            <person name="Holt S."/>
            <person name="Cochrane G."/>
            <person name="Meng A."/>
            <person name="Brown T."/>
            <person name="Cohen L."/>
        </authorList>
    </citation>
    <scope>NUCLEOTIDE SEQUENCE</scope>
    <source>
        <strain evidence="2">B650</strain>
    </source>
</reference>
<dbReference type="Pfam" id="PF03473">
    <property type="entry name" value="MOSC"/>
    <property type="match status" value="1"/>
</dbReference>
<evidence type="ECO:0000259" key="1">
    <source>
        <dbReference type="PROSITE" id="PS51340"/>
    </source>
</evidence>
<dbReference type="PANTHER" id="PTHR14237">
    <property type="entry name" value="MOLYBDOPTERIN COFACTOR SULFURASE MOSC"/>
    <property type="match status" value="1"/>
</dbReference>
<dbReference type="Gene3D" id="3.90.1150.10">
    <property type="entry name" value="Aspartate Aminotransferase, domain 1"/>
    <property type="match status" value="1"/>
</dbReference>
<organism evidence="2">
    <name type="scientific">Leptocylindrus danicus</name>
    <dbReference type="NCBI Taxonomy" id="163516"/>
    <lineage>
        <taxon>Eukaryota</taxon>
        <taxon>Sar</taxon>
        <taxon>Stramenopiles</taxon>
        <taxon>Ochrophyta</taxon>
        <taxon>Bacillariophyta</taxon>
        <taxon>Coscinodiscophyceae</taxon>
        <taxon>Chaetocerotophycidae</taxon>
        <taxon>Leptocylindrales</taxon>
        <taxon>Leptocylindraceae</taxon>
        <taxon>Leptocylindrus</taxon>
    </lineage>
</organism>
<dbReference type="PANTHER" id="PTHR14237:SF80">
    <property type="entry name" value="MOLYBDENUM COFACTOR SULFURASE"/>
    <property type="match status" value="1"/>
</dbReference>
<dbReference type="InterPro" id="IPR005302">
    <property type="entry name" value="MoCF_Sase_C"/>
</dbReference>
<dbReference type="InterPro" id="IPR005303">
    <property type="entry name" value="MOCOS_middle"/>
</dbReference>
<accession>A0A7S2LNY6</accession>
<dbReference type="InterPro" id="IPR015422">
    <property type="entry name" value="PyrdxlP-dep_Trfase_small"/>
</dbReference>
<dbReference type="GO" id="GO:0030170">
    <property type="term" value="F:pyridoxal phosphate binding"/>
    <property type="evidence" value="ECO:0007669"/>
    <property type="project" value="InterPro"/>
</dbReference>
<dbReference type="GO" id="GO:0003824">
    <property type="term" value="F:catalytic activity"/>
    <property type="evidence" value="ECO:0007669"/>
    <property type="project" value="InterPro"/>
</dbReference>
<dbReference type="Pfam" id="PF03476">
    <property type="entry name" value="MOSC_N"/>
    <property type="match status" value="1"/>
</dbReference>
<proteinExistence type="predicted"/>
<sequence length="545" mass="60199">MYFGGGAVDSIVPSENFLVPRKGLSRLVSGTVHYRGISELKHGFGELNKIGGSDKVFFHTRCLASEMVNRLRLLRHVGGKGAIVIYGAWAEWKSEKAQGCDFDQMRMQIEHMPGPTIAFNILRSDGSFVGYSEVSNLAALASPRIHLRTGCFCNTGACQESLKLTNEDIRQNFAAGHVCGDKNDIINGQPTGAVRISFGKDSTWEDLDAAIEFITNYFVRHNELTDQVEKALDEYVKQNDALRHDGAKADAKLTDIFVFPIKSCAAMRVHRWKMHKRSGKLAFDREFALIDSTGRALRLSSYPKMALIKPVLDLASMKMIISAPACENLILDLKIIHSSDDTTDVSVCGKECNAKIYGDGNVSNWFSAVLGVRCWLAKYDDAKVHNQWANAHHSSGMKSSFQKFAFANDAPILLVSRNSVNLLNVILSCKGQGLVDARYFRPNLVVDVSLGHTATAVMTNPEDLWSNLSIGNITFNVTGKCARCTMVDYDPTSGMKGKTLNALADYRRTKGSIYFGIFLETAECNIMDGEYLYIDVGDSVKYNNG</sequence>
<feature type="domain" description="MOSC" evidence="1">
    <location>
        <begin position="387"/>
        <end position="543"/>
    </location>
</feature>
<name>A0A7S2LNY6_9STRA</name>
<dbReference type="SUPFAM" id="SSF53383">
    <property type="entry name" value="PLP-dependent transferases"/>
    <property type="match status" value="1"/>
</dbReference>
<evidence type="ECO:0000313" key="2">
    <source>
        <dbReference type="EMBL" id="CAD9612111.1"/>
    </source>
</evidence>
<dbReference type="GO" id="GO:0030151">
    <property type="term" value="F:molybdenum ion binding"/>
    <property type="evidence" value="ECO:0007669"/>
    <property type="project" value="InterPro"/>
</dbReference>
<dbReference type="EMBL" id="HBGY01032501">
    <property type="protein sequence ID" value="CAD9612111.1"/>
    <property type="molecule type" value="Transcribed_RNA"/>
</dbReference>